<dbReference type="Gene3D" id="3.20.10.10">
    <property type="entry name" value="D-amino Acid Aminotransferase, subunit A, domain 2"/>
    <property type="match status" value="1"/>
</dbReference>
<dbReference type="Proteomes" id="UP001107961">
    <property type="component" value="Unassembled WGS sequence"/>
</dbReference>
<dbReference type="AlphaFoldDB" id="A0A9Q3WA08"/>
<dbReference type="InterPro" id="IPR036038">
    <property type="entry name" value="Aminotransferase-like"/>
</dbReference>
<accession>A0A9Q3WA08</accession>
<comment type="caution">
    <text evidence="1">The sequence shown here is derived from an EMBL/GenBank/DDBJ whole genome shotgun (WGS) entry which is preliminary data.</text>
</comment>
<dbReference type="InterPro" id="IPR043132">
    <property type="entry name" value="BCAT-like_C"/>
</dbReference>
<gene>
    <name evidence="1" type="ORF">LZG35_19855</name>
</gene>
<dbReference type="GO" id="GO:0008483">
    <property type="term" value="F:transaminase activity"/>
    <property type="evidence" value="ECO:0007669"/>
    <property type="project" value="UniProtKB-KW"/>
</dbReference>
<dbReference type="EMBL" id="JAJVKT010000033">
    <property type="protein sequence ID" value="MCE7510897.1"/>
    <property type="molecule type" value="Genomic_DNA"/>
</dbReference>
<proteinExistence type="predicted"/>
<dbReference type="InterPro" id="IPR001544">
    <property type="entry name" value="Aminotrans_IV"/>
</dbReference>
<keyword evidence="1" id="KW-0808">Transferase</keyword>
<sequence length="281" mass="30747">MSIENRPYQAAINGRPVTVAEVTPLAFAGFAHFTAMQVRSRKVKGLDLHLTRLREASIEFFGVAVSDQRMRSYIKAAIDAGPADQSLTVTVFVGGGEFSSRSMDTEPEVLVRTDTPAEGPRGPLRLSVVEHERPLAAIKHVGEAGKTYWLHQAIRHGFDDAAFLDRQGRLSEATIWNLVFWDGDAVVWPRAAILHGTMMGMVQRQLDRLGIAQRHEEITLGRLGDLAGAAVMNSWTPGIAVTAIGGTTIPEAESFMRLLRRCYEAEPAVSLAELEQQVSGT</sequence>
<dbReference type="NCBIfam" id="NF006734">
    <property type="entry name" value="PRK09266.1"/>
    <property type="match status" value="1"/>
</dbReference>
<dbReference type="Pfam" id="PF01063">
    <property type="entry name" value="Aminotran_4"/>
    <property type="match status" value="1"/>
</dbReference>
<dbReference type="SUPFAM" id="SSF56752">
    <property type="entry name" value="D-aminoacid aminotransferase-like PLP-dependent enzymes"/>
    <property type="match status" value="1"/>
</dbReference>
<name>A0A9Q3WA08_9GAMM</name>
<reference evidence="1" key="1">
    <citation type="submission" date="2022-01" db="EMBL/GenBank/DDBJ databases">
        <authorList>
            <person name="Karlyshev A.V."/>
            <person name="Jaspars M."/>
        </authorList>
    </citation>
    <scope>NUCLEOTIDE SEQUENCE</scope>
    <source>
        <strain evidence="1">AGSA3-2</strain>
    </source>
</reference>
<dbReference type="RefSeq" id="WP_080530657.1">
    <property type="nucleotide sequence ID" value="NZ_CBDDTQ010000001.1"/>
</dbReference>
<dbReference type="Gene3D" id="3.30.470.10">
    <property type="match status" value="1"/>
</dbReference>
<protein>
    <submittedName>
        <fullName evidence="1">Aminotransferase class IV family protein</fullName>
    </submittedName>
</protein>
<evidence type="ECO:0000313" key="2">
    <source>
        <dbReference type="Proteomes" id="UP001107961"/>
    </source>
</evidence>
<keyword evidence="2" id="KW-1185">Reference proteome</keyword>
<organism evidence="1 2">
    <name type="scientific">Alloalcanivorax xenomutans</name>
    <dbReference type="NCBI Taxonomy" id="1094342"/>
    <lineage>
        <taxon>Bacteria</taxon>
        <taxon>Pseudomonadati</taxon>
        <taxon>Pseudomonadota</taxon>
        <taxon>Gammaproteobacteria</taxon>
        <taxon>Oceanospirillales</taxon>
        <taxon>Alcanivoracaceae</taxon>
        <taxon>Alloalcanivorax</taxon>
    </lineage>
</organism>
<dbReference type="InterPro" id="IPR043131">
    <property type="entry name" value="BCAT-like_N"/>
</dbReference>
<evidence type="ECO:0000313" key="1">
    <source>
        <dbReference type="EMBL" id="MCE7510897.1"/>
    </source>
</evidence>
<dbReference type="KEGG" id="axe:P40_06700"/>
<keyword evidence="1" id="KW-0032">Aminotransferase</keyword>